<gene>
    <name evidence="2" type="ORF">SAMN04488579_12912</name>
</gene>
<evidence type="ECO:0000313" key="3">
    <source>
        <dbReference type="Proteomes" id="UP000199652"/>
    </source>
</evidence>
<dbReference type="STRING" id="1528.SAMN04488579_12912"/>
<proteinExistence type="predicted"/>
<dbReference type="Proteomes" id="UP000199652">
    <property type="component" value="Unassembled WGS sequence"/>
</dbReference>
<evidence type="ECO:0008006" key="4">
    <source>
        <dbReference type="Google" id="ProtNLM"/>
    </source>
</evidence>
<evidence type="ECO:0000256" key="1">
    <source>
        <dbReference type="SAM" id="Phobius"/>
    </source>
</evidence>
<organism evidence="2 3">
    <name type="scientific">Eubacterium barkeri</name>
    <name type="common">Clostridium barkeri</name>
    <dbReference type="NCBI Taxonomy" id="1528"/>
    <lineage>
        <taxon>Bacteria</taxon>
        <taxon>Bacillati</taxon>
        <taxon>Bacillota</taxon>
        <taxon>Clostridia</taxon>
        <taxon>Eubacteriales</taxon>
        <taxon>Eubacteriaceae</taxon>
        <taxon>Eubacterium</taxon>
    </lineage>
</organism>
<feature type="transmembrane region" description="Helical" evidence="1">
    <location>
        <begin position="160"/>
        <end position="181"/>
    </location>
</feature>
<feature type="transmembrane region" description="Helical" evidence="1">
    <location>
        <begin position="187"/>
        <end position="208"/>
    </location>
</feature>
<keyword evidence="1" id="KW-0812">Transmembrane</keyword>
<dbReference type="Pfam" id="PF16481">
    <property type="entry name" value="DUF5058"/>
    <property type="match status" value="1"/>
</dbReference>
<feature type="transmembrane region" description="Helical" evidence="1">
    <location>
        <begin position="220"/>
        <end position="240"/>
    </location>
</feature>
<keyword evidence="3" id="KW-1185">Reference proteome</keyword>
<name>A0A1H3JDR6_EUBBA</name>
<keyword evidence="1" id="KW-0472">Membrane</keyword>
<keyword evidence="1" id="KW-1133">Transmembrane helix</keyword>
<dbReference type="InterPro" id="IPR032479">
    <property type="entry name" value="DUF5058"/>
</dbReference>
<dbReference type="OrthoDB" id="86868at2"/>
<feature type="transmembrane region" description="Helical" evidence="1">
    <location>
        <begin position="50"/>
        <end position="75"/>
    </location>
</feature>
<protein>
    <recommendedName>
        <fullName evidence="4">DUF5058 domain-containing protein</fullName>
    </recommendedName>
</protein>
<reference evidence="3" key="1">
    <citation type="submission" date="2016-10" db="EMBL/GenBank/DDBJ databases">
        <authorList>
            <person name="Varghese N."/>
            <person name="Submissions S."/>
        </authorList>
    </citation>
    <scope>NUCLEOTIDE SEQUENCE [LARGE SCALE GENOMIC DNA]</scope>
    <source>
        <strain evidence="3">VPI 5359</strain>
    </source>
</reference>
<dbReference type="EMBL" id="FNOU01000029">
    <property type="protein sequence ID" value="SDY38052.1"/>
    <property type="molecule type" value="Genomic_DNA"/>
</dbReference>
<accession>A0A1H3JDR6</accession>
<feature type="transmembrane region" description="Helical" evidence="1">
    <location>
        <begin position="117"/>
        <end position="140"/>
    </location>
</feature>
<evidence type="ECO:0000313" key="2">
    <source>
        <dbReference type="EMBL" id="SDY38052.1"/>
    </source>
</evidence>
<dbReference type="AlphaFoldDB" id="A0A1H3JDR6"/>
<sequence length="241" mass="26150">MTFNPNSSFLFILAAMVIIFVLAQSAFFLVRALRQAKASGMDMTRIRQSVLSTAIFTIAPAVSILLGVVTLAKFLGLPLPWIRLSVIGAITYELPAASSTATALGISLSNLIGDPKVYTAILWVMTLGILPSLIYVPILFKRIQRGLVSMKAKDSRWGDLFIDAMFLGMISAFLGMVFSTISQGIVGWIPVFVLLFSAGVMGVCGLLIKKFHHAWLENYALPISMLCAMIFAIWVTPVIGG</sequence>
<dbReference type="RefSeq" id="WP_090247004.1">
    <property type="nucleotide sequence ID" value="NZ_FNOU01000029.1"/>
</dbReference>
<feature type="transmembrane region" description="Helical" evidence="1">
    <location>
        <begin position="6"/>
        <end position="30"/>
    </location>
</feature>